<keyword evidence="4" id="KW-1185">Reference proteome</keyword>
<dbReference type="Gene3D" id="2.20.110.10">
    <property type="entry name" value="Histone H3 K4-specific methyltransferase SET7/9 N-terminal domain"/>
    <property type="match status" value="2"/>
</dbReference>
<dbReference type="AlphaFoldDB" id="A0A913X2G6"/>
<feature type="compositionally biased region" description="Basic and acidic residues" evidence="2">
    <location>
        <begin position="21"/>
        <end position="31"/>
    </location>
</feature>
<dbReference type="GO" id="GO:0007286">
    <property type="term" value="P:spermatid development"/>
    <property type="evidence" value="ECO:0007669"/>
    <property type="project" value="TreeGrafter"/>
</dbReference>
<evidence type="ECO:0000313" key="4">
    <source>
        <dbReference type="Proteomes" id="UP000887567"/>
    </source>
</evidence>
<reference evidence="3" key="1">
    <citation type="submission" date="2022-11" db="UniProtKB">
        <authorList>
            <consortium name="EnsemblMetazoa"/>
        </authorList>
    </citation>
    <scope>IDENTIFICATION</scope>
</reference>
<dbReference type="PANTHER" id="PTHR43215:SF14">
    <property type="entry name" value="RADIAL SPOKE HEAD 1 HOMOLOG"/>
    <property type="match status" value="1"/>
</dbReference>
<evidence type="ECO:0000256" key="1">
    <source>
        <dbReference type="ARBA" id="ARBA00022737"/>
    </source>
</evidence>
<name>A0A913X2G6_EXADI</name>
<evidence type="ECO:0000313" key="3">
    <source>
        <dbReference type="EnsemblMetazoa" id="XP_020897884.1"/>
    </source>
</evidence>
<accession>A0A913X2G6</accession>
<dbReference type="Pfam" id="PF02493">
    <property type="entry name" value="MORN"/>
    <property type="match status" value="6"/>
</dbReference>
<dbReference type="GeneID" id="110236687"/>
<dbReference type="Proteomes" id="UP000887567">
    <property type="component" value="Unplaced"/>
</dbReference>
<sequence length="221" mass="25547">MSSSDEESTEGDGLPYLGEYEGERNESEERHGRGRARLPNQDTYEGSYEFGKRNGKGIYRFKNGARYVGFYLSGKKNGEGEFYYPDGSKYEGSWVNDQKHGWGIYTYPNKDKYEGEWVNDKRHGQGTYTYAQTGSTYEGTWLHGKMQGSGQLIHENHRYVGIFEDDKPKGKGKYMFSMGCEMRGHYSWIDKDIEDMNEEDTPEQLVDVMWTGKELCEVPNE</sequence>
<protein>
    <recommendedName>
        <fullName evidence="5">Radial spoke head 1 homolog</fullName>
    </recommendedName>
</protein>
<feature type="region of interest" description="Disordered" evidence="2">
    <location>
        <begin position="1"/>
        <end position="42"/>
    </location>
</feature>
<dbReference type="GO" id="GO:0035082">
    <property type="term" value="P:axoneme assembly"/>
    <property type="evidence" value="ECO:0007669"/>
    <property type="project" value="TreeGrafter"/>
</dbReference>
<dbReference type="OMA" id="GIWYFKN"/>
<evidence type="ECO:0000256" key="2">
    <source>
        <dbReference type="SAM" id="MobiDB-lite"/>
    </source>
</evidence>
<feature type="compositionally biased region" description="Acidic residues" evidence="2">
    <location>
        <begin position="1"/>
        <end position="10"/>
    </location>
</feature>
<proteinExistence type="predicted"/>
<dbReference type="RefSeq" id="XP_020897884.1">
    <property type="nucleotide sequence ID" value="XM_021042225.2"/>
</dbReference>
<dbReference type="EnsemblMetazoa" id="XM_021042225.2">
    <property type="protein sequence ID" value="XP_020897884.1"/>
    <property type="gene ID" value="LOC110236687"/>
</dbReference>
<dbReference type="InterPro" id="IPR003409">
    <property type="entry name" value="MORN"/>
</dbReference>
<dbReference type="SMART" id="SM00698">
    <property type="entry name" value="MORN"/>
    <property type="match status" value="7"/>
</dbReference>
<keyword evidence="1" id="KW-0677">Repeat</keyword>
<dbReference type="OrthoDB" id="423343at2759"/>
<dbReference type="GO" id="GO:0031514">
    <property type="term" value="C:motile cilium"/>
    <property type="evidence" value="ECO:0007669"/>
    <property type="project" value="TreeGrafter"/>
</dbReference>
<dbReference type="GO" id="GO:0005634">
    <property type="term" value="C:nucleus"/>
    <property type="evidence" value="ECO:0007669"/>
    <property type="project" value="TreeGrafter"/>
</dbReference>
<dbReference type="PANTHER" id="PTHR43215">
    <property type="entry name" value="RADIAL SPOKE HEAD 1 HOMOLOG"/>
    <property type="match status" value="1"/>
</dbReference>
<dbReference type="KEGG" id="epa:110236687"/>
<dbReference type="SUPFAM" id="SSF82185">
    <property type="entry name" value="Histone H3 K4-specific methyltransferase SET7/9 N-terminal domain"/>
    <property type="match status" value="2"/>
</dbReference>
<organism evidence="3 4">
    <name type="scientific">Exaiptasia diaphana</name>
    <name type="common">Tropical sea anemone</name>
    <name type="synonym">Aiptasia pulchella</name>
    <dbReference type="NCBI Taxonomy" id="2652724"/>
    <lineage>
        <taxon>Eukaryota</taxon>
        <taxon>Metazoa</taxon>
        <taxon>Cnidaria</taxon>
        <taxon>Anthozoa</taxon>
        <taxon>Hexacorallia</taxon>
        <taxon>Actiniaria</taxon>
        <taxon>Aiptasiidae</taxon>
        <taxon>Exaiptasia</taxon>
    </lineage>
</organism>
<evidence type="ECO:0008006" key="5">
    <source>
        <dbReference type="Google" id="ProtNLM"/>
    </source>
</evidence>